<dbReference type="RefSeq" id="WP_002642583.1">
    <property type="nucleotide sequence ID" value="NZ_CP019448.1"/>
</dbReference>
<keyword evidence="2" id="KW-1185">Reference proteome</keyword>
<dbReference type="EMBL" id="ADCY02000048">
    <property type="protein sequence ID" value="EFG30715.1"/>
    <property type="molecule type" value="Genomic_DNA"/>
</dbReference>
<proteinExistence type="predicted"/>
<dbReference type="AlphaFoldDB" id="V9H874"/>
<accession>V9H874</accession>
<name>V9H874_9NEIS</name>
<evidence type="ECO:0000313" key="2">
    <source>
        <dbReference type="Proteomes" id="UP000017813"/>
    </source>
</evidence>
<dbReference type="HOGENOM" id="CLU_417903_0_0_4"/>
<gene>
    <name evidence="1" type="ORF">HMPREF9021_01321</name>
</gene>
<comment type="caution">
    <text evidence="1">The sequence shown here is derived from an EMBL/GenBank/DDBJ whole genome shotgun (WGS) entry which is preliminary data.</text>
</comment>
<reference evidence="1 2" key="1">
    <citation type="submission" date="2010-03" db="EMBL/GenBank/DDBJ databases">
        <authorList>
            <consortium name="The Broad Institute Genome Sequencing Platform"/>
            <person name="Ward D."/>
            <person name="Earl A."/>
            <person name="Feldgarden M."/>
            <person name="Gevers D."/>
            <person name="Young S."/>
            <person name="Zeng Q."/>
            <person name="Koehrsen M."/>
            <person name="Alvarado L."/>
            <person name="Berlin A.M."/>
            <person name="Borenstein D."/>
            <person name="Chapman S.B."/>
            <person name="Chen Z."/>
            <person name="Engels R."/>
            <person name="Freedman E."/>
            <person name="Gellesch M."/>
            <person name="Goldberg J."/>
            <person name="Griggs A."/>
            <person name="Gujja S."/>
            <person name="Heilman E.R."/>
            <person name="Heiman D.I."/>
            <person name="Hepburn T.A."/>
            <person name="Howarth C."/>
            <person name="Jen D."/>
            <person name="Larson L."/>
            <person name="Mehta T."/>
            <person name="Park D."/>
            <person name="Pearson M."/>
            <person name="Richards J."/>
            <person name="Roberts A."/>
            <person name="Saif S."/>
            <person name="Shea T.D."/>
            <person name="Shenoy N."/>
            <person name="Sisk P."/>
            <person name="Stolte C."/>
            <person name="Sykes S.N."/>
            <person name="Walk T."/>
            <person name="White J."/>
            <person name="Yandava C."/>
            <person name="Izard J."/>
            <person name="Baranova O.V."/>
            <person name="Blanton J.M."/>
            <person name="Tanner A.C."/>
            <person name="Dewhirst F."/>
            <person name="Haas B."/>
            <person name="Nusbaum C."/>
            <person name="Birren B."/>
        </authorList>
    </citation>
    <scope>NUCLEOTIDE SEQUENCE [LARGE SCALE GENOMIC DNA]</scope>
    <source>
        <strain evidence="1 2">ATCC 29453</strain>
    </source>
</reference>
<dbReference type="OrthoDB" id="8613373at2"/>
<reference evidence="1 2" key="2">
    <citation type="submission" date="2011-10" db="EMBL/GenBank/DDBJ databases">
        <title>The Genome Sequence of Simonsiella muelleri ATCC 29453.</title>
        <authorList>
            <consortium name="The Broad Institute Genome Sequencing Platform"/>
            <consortium name="The Broad Institute Genome Sequencing Center for Infectious Disease"/>
            <person name="Earl A."/>
            <person name="Ward D."/>
            <person name="Feldgarden M."/>
            <person name="Gevers D."/>
            <person name="Izard J."/>
            <person name="Baranova O.V."/>
            <person name="Blanton J.M."/>
            <person name="Tanner A.C."/>
            <person name="Dewhirst F."/>
            <person name="Young S.K."/>
            <person name="Zeng Q."/>
            <person name="Gargeya S."/>
            <person name="Fitzgerald M."/>
            <person name="Haas B."/>
            <person name="Abouelleil A."/>
            <person name="Alvarado L."/>
            <person name="Arachchi H.M."/>
            <person name="Berlin A."/>
            <person name="Brown A."/>
            <person name="Chapman S.B."/>
            <person name="Chen Z."/>
            <person name="Dunbar C."/>
            <person name="Freedman E."/>
            <person name="Gearin G."/>
            <person name="Goldberg J."/>
            <person name="Griggs A."/>
            <person name="Gujja S."/>
            <person name="Heiman D."/>
            <person name="Howarth C."/>
            <person name="Larson L."/>
            <person name="Lui A."/>
            <person name="MacDonald P.J.P."/>
            <person name="Montmayeur A."/>
            <person name="Murphy C."/>
            <person name="Neiman D."/>
            <person name="Pearson M."/>
            <person name="Priest M."/>
            <person name="Roberts A."/>
            <person name="Saif S."/>
            <person name="Shea T."/>
            <person name="Shenoy N."/>
            <person name="Sisk P."/>
            <person name="Stolte C."/>
            <person name="Sykes S."/>
            <person name="Wortman J."/>
            <person name="Nusbaum C."/>
            <person name="Birren B."/>
        </authorList>
    </citation>
    <scope>NUCLEOTIDE SEQUENCE [LARGE SCALE GENOMIC DNA]</scope>
    <source>
        <strain evidence="1 2">ATCC 29453</strain>
    </source>
</reference>
<dbReference type="eggNOG" id="ENOG502ZB90">
    <property type="taxonomic scope" value="Bacteria"/>
</dbReference>
<protein>
    <submittedName>
        <fullName evidence="1">Uncharacterized protein</fullName>
    </submittedName>
</protein>
<sequence length="656" mass="74674">MQTSIANQMQKLLDCLHQNRQPEGGLAFPAVWQPLKLDYTPDSIQRINRLLKQIRTNSEYTSRSIKQKPSGKNFIDTLAAYLAQYLAHRSGVATEWHEDGSISTGTTTYPIVQTICQAMDRPDCDINLDKPLWQILCFNIEAHKHTLRDLILGNFLNKQSLPEGLASSSALTSIAFDFSETSLQQIDKLVQLLSKHNHLYPDTIRAWATQSPSYRNLFLLLGFYIGETVAQQLGQTIMWNNAHRLAEVTKQPVSPDFFDSIVADFGNGIVTPVLNIVEQMFTNPNVSSMGWLDYLRHEETHSAEQTPDNTDMNQIARRAVDGFIRQQSPDGSPMPQVAYDNELREIGLDYHIESIQKLDKLLHIIRTAQPEFTRFAAAAPTQNFLHLCAFYLARTAAHLSNNSLKFLNYQETKTLQPNLPNEFFHRYSALIGGKLFFPLQQITAQIWQYPEPQNSYNLITEIIRDYRGGLVQQPPLTNFVAEPMPLEWKLALKAAGFGAAWALWEKRQKTELITPTLVQPNGTGINLLKLNTNSITEAMQSGHDMLKKNPERLPHQAFLYESFANLPQGRFDAIAVEMCVYQGNKPLYIFGLLPFMYAGDEVKFVNGNLAINSDSLNNPKLAHSIIQLLYQGMDDFFTPQKNTPRLWWRKSWRDVL</sequence>
<evidence type="ECO:0000313" key="1">
    <source>
        <dbReference type="EMBL" id="EFG30715.1"/>
    </source>
</evidence>
<dbReference type="KEGG" id="smur:BWP33_06540"/>
<organism evidence="1 2">
    <name type="scientific">Simonsiella muelleri ATCC 29453</name>
    <dbReference type="NCBI Taxonomy" id="641147"/>
    <lineage>
        <taxon>Bacteria</taxon>
        <taxon>Pseudomonadati</taxon>
        <taxon>Pseudomonadota</taxon>
        <taxon>Betaproteobacteria</taxon>
        <taxon>Neisseriales</taxon>
        <taxon>Neisseriaceae</taxon>
        <taxon>Simonsiella</taxon>
    </lineage>
</organism>
<dbReference type="Proteomes" id="UP000017813">
    <property type="component" value="Unassembled WGS sequence"/>
</dbReference>